<dbReference type="SUPFAM" id="SSF48452">
    <property type="entry name" value="TPR-like"/>
    <property type="match status" value="1"/>
</dbReference>
<dbReference type="Gene3D" id="1.25.40.10">
    <property type="entry name" value="Tetratricopeptide repeat domain"/>
    <property type="match status" value="1"/>
</dbReference>
<accession>A0A1Y0D838</accession>
<organism evidence="2 3">
    <name type="scientific">Oceanisphaera profunda</name>
    <dbReference type="NCBI Taxonomy" id="1416627"/>
    <lineage>
        <taxon>Bacteria</taxon>
        <taxon>Pseudomonadati</taxon>
        <taxon>Pseudomonadota</taxon>
        <taxon>Gammaproteobacteria</taxon>
        <taxon>Aeromonadales</taxon>
        <taxon>Aeromonadaceae</taxon>
        <taxon>Oceanisphaera</taxon>
    </lineage>
</organism>
<evidence type="ECO:0000256" key="1">
    <source>
        <dbReference type="SAM" id="MobiDB-lite"/>
    </source>
</evidence>
<proteinExistence type="predicted"/>
<dbReference type="RefSeq" id="WP_087037993.1">
    <property type="nucleotide sequence ID" value="NZ_CP021377.1"/>
</dbReference>
<dbReference type="InterPro" id="IPR011990">
    <property type="entry name" value="TPR-like_helical_dom_sf"/>
</dbReference>
<feature type="region of interest" description="Disordered" evidence="1">
    <location>
        <begin position="101"/>
        <end position="124"/>
    </location>
</feature>
<keyword evidence="3" id="KW-1185">Reference proteome</keyword>
<evidence type="ECO:0000313" key="3">
    <source>
        <dbReference type="Proteomes" id="UP000243937"/>
    </source>
</evidence>
<sequence>MLILPNTPNVLPAELIAVQSHSLSAIHSASWKEVNNHCAALLQQSSYTVIVGASQTPAVYWLAALQSWPKANVWYWDGVEHQGQWQQLSAQTVYAAASGQLTTAQEQSPKTQSQPASNSQQSGDSDHVLLGKGFRFAAWGLSDKNNLQRLKDVEYQVSLQNNPELSRKLVKAVAKGKHAFELWQQCEQQLKEQGDSVSFAAWYQALYQQQNNDIQRHLRIQLEKTRNFRAKKQATQSTRVQYHSNVRGPDLEPHHPNSMAHLAHQPCWEVLIDETGCEFGEAISELAASDQKVGRMVALAVPGKQSILPPIALGYHATEVGHESNDAVVQSLLDAKVGILGFSVKDQNLPQAYSWFSAVHTLCRWVLRSLPIMAGQTVTVDFLIEERGNSQQDLTAVSELLSAELAELDAQRFAKLTVNMRFIKKSEHPYNGYVDVVAHTWGSPAAASKDRLKKSAWLGHCLLRPDDETLSRLLLALEGIALNRHDWLALMSHTNQLPEHSLAGNMLHKLGAQIQQTPALWHSYVSEVSQQLDNKGYQLSQLVPALSWLQRYQPSNETLPPILELQWLSGKLAISNHQGQLDMATVERCFTLCSALKQEDARRVSEVLLRLSVSATNSFQFALAEQVLNFLSDIPQLAMGVRNYGKLLSSRGQVAAFQGEVTQAQVCFDEALACFSQLSDPQQARQEQQQTQIYKLFAQLDDRQLTDDQLTDVLTKICQQRLDKDVAASLRSLAHSSQEDEQRWLHHVLLRAMCVRPALASKWLADYAAQAHQWQSGQYHPWPLINFYRAWLLLQLDQIAQAELYWQQAIDGCQQGGTTLQWMGHVLATVAQSLGSKVACLSSENVTELQHKAPELPVGELAQFVTLSSCSHQDRMHCLARCLPFNFH</sequence>
<reference evidence="2 3" key="1">
    <citation type="journal article" date="2014" name="Int. J. Syst. Evol. Microbiol.">
        <title>Oceanisphaera profunda sp. nov., a marine bacterium isolated from deep-sea sediment, and emended description of the genus Oceanisphaera.</title>
        <authorList>
            <person name="Xu Z."/>
            <person name="Zhang X.Y."/>
            <person name="Su H.N."/>
            <person name="Yu Z.C."/>
            <person name="Liu C."/>
            <person name="Li H."/>
            <person name="Chen X.L."/>
            <person name="Song X.Y."/>
            <person name="Xie B.B."/>
            <person name="Qin Q.L."/>
            <person name="Zhou B.C."/>
            <person name="Shi M."/>
            <person name="Huang Y."/>
            <person name="Zhang Y.Z."/>
        </authorList>
    </citation>
    <scope>NUCLEOTIDE SEQUENCE [LARGE SCALE GENOMIC DNA]</scope>
    <source>
        <strain evidence="2 3">SM1222</strain>
    </source>
</reference>
<dbReference type="Proteomes" id="UP000243937">
    <property type="component" value="Chromosome"/>
</dbReference>
<dbReference type="AlphaFoldDB" id="A0A1Y0D838"/>
<evidence type="ECO:0000313" key="2">
    <source>
        <dbReference type="EMBL" id="ART83434.1"/>
    </source>
</evidence>
<dbReference type="EMBL" id="CP021377">
    <property type="protein sequence ID" value="ART83434.1"/>
    <property type="molecule type" value="Genomic_DNA"/>
</dbReference>
<dbReference type="OrthoDB" id="6188198at2"/>
<gene>
    <name evidence="2" type="ORF">CBP31_13050</name>
</gene>
<dbReference type="KEGG" id="opf:CBP31_13050"/>
<name>A0A1Y0D838_9GAMM</name>
<feature type="compositionally biased region" description="Polar residues" evidence="1">
    <location>
        <begin position="101"/>
        <end position="123"/>
    </location>
</feature>
<protein>
    <submittedName>
        <fullName evidence="2">Uncharacterized protein</fullName>
    </submittedName>
</protein>